<evidence type="ECO:0000313" key="2">
    <source>
        <dbReference type="EMBL" id="KAG1338123.1"/>
    </source>
</evidence>
<reference evidence="2" key="2">
    <citation type="submission" date="2019-07" db="EMBL/GenBank/DDBJ databases">
        <authorList>
            <person name="Yang Y."/>
            <person name="Bocs S."/>
            <person name="Baudouin L."/>
        </authorList>
    </citation>
    <scope>NUCLEOTIDE SEQUENCE</scope>
    <source>
        <tissue evidence="2">Spear leaf of Hainan Tall coconut</tissue>
    </source>
</reference>
<evidence type="ECO:0000313" key="3">
    <source>
        <dbReference type="Proteomes" id="UP000797356"/>
    </source>
</evidence>
<dbReference type="InterPro" id="IPR029021">
    <property type="entry name" value="Prot-tyrosine_phosphatase-like"/>
</dbReference>
<sequence>MISESGTVEKNRPGAVKSGPQAQGGLTEDANTVVKRMMRKRRSTATTTKPEDVDHLKAKENAAYTMCLQQDKDIEYREIDFQSIVIWCGELGFAT</sequence>
<proteinExistence type="predicted"/>
<dbReference type="Gene3D" id="3.90.190.10">
    <property type="entry name" value="Protein tyrosine phosphatase superfamily"/>
    <property type="match status" value="1"/>
</dbReference>
<dbReference type="AlphaFoldDB" id="A0A8K0I514"/>
<evidence type="ECO:0000256" key="1">
    <source>
        <dbReference type="SAM" id="MobiDB-lite"/>
    </source>
</evidence>
<organism evidence="2 3">
    <name type="scientific">Cocos nucifera</name>
    <name type="common">Coconut palm</name>
    <dbReference type="NCBI Taxonomy" id="13894"/>
    <lineage>
        <taxon>Eukaryota</taxon>
        <taxon>Viridiplantae</taxon>
        <taxon>Streptophyta</taxon>
        <taxon>Embryophyta</taxon>
        <taxon>Tracheophyta</taxon>
        <taxon>Spermatophyta</taxon>
        <taxon>Magnoliopsida</taxon>
        <taxon>Liliopsida</taxon>
        <taxon>Arecaceae</taxon>
        <taxon>Arecoideae</taxon>
        <taxon>Cocoseae</taxon>
        <taxon>Attaleinae</taxon>
        <taxon>Cocos</taxon>
    </lineage>
</organism>
<accession>A0A8K0I514</accession>
<dbReference type="OrthoDB" id="273181at2759"/>
<reference evidence="2" key="1">
    <citation type="journal article" date="2017" name="Gigascience">
        <title>The genome draft of coconut (Cocos nucifera).</title>
        <authorList>
            <person name="Xiao Y."/>
            <person name="Xu P."/>
            <person name="Fan H."/>
            <person name="Baudouin L."/>
            <person name="Xia W."/>
            <person name="Bocs S."/>
            <person name="Xu J."/>
            <person name="Li Q."/>
            <person name="Guo A."/>
            <person name="Zhou L."/>
            <person name="Li J."/>
            <person name="Wu Y."/>
            <person name="Ma Z."/>
            <person name="Armero A."/>
            <person name="Issali A.E."/>
            <person name="Liu N."/>
            <person name="Peng M."/>
            <person name="Yang Y."/>
        </authorList>
    </citation>
    <scope>NUCLEOTIDE SEQUENCE</scope>
    <source>
        <tissue evidence="2">Spear leaf of Hainan Tall coconut</tissue>
    </source>
</reference>
<keyword evidence="3" id="KW-1185">Reference proteome</keyword>
<dbReference type="Proteomes" id="UP000797356">
    <property type="component" value="Chromosome 4"/>
</dbReference>
<feature type="region of interest" description="Disordered" evidence="1">
    <location>
        <begin position="1"/>
        <end position="32"/>
    </location>
</feature>
<protein>
    <submittedName>
        <fullName evidence="2">Putative phosphoglucan phosphatase LSF2, chloroplastic</fullName>
    </submittedName>
</protein>
<gene>
    <name evidence="2" type="ORF">COCNU_04G004290</name>
</gene>
<dbReference type="EMBL" id="CM017875">
    <property type="protein sequence ID" value="KAG1338123.1"/>
    <property type="molecule type" value="Genomic_DNA"/>
</dbReference>
<name>A0A8K0I514_COCNU</name>
<comment type="caution">
    <text evidence="2">The sequence shown here is derived from an EMBL/GenBank/DDBJ whole genome shotgun (WGS) entry which is preliminary data.</text>
</comment>